<feature type="transmembrane region" description="Helical" evidence="2">
    <location>
        <begin position="144"/>
        <end position="161"/>
    </location>
</feature>
<dbReference type="PANTHER" id="PTHR42709">
    <property type="entry name" value="ALKALINE PHOSPHATASE LIKE PROTEIN"/>
    <property type="match status" value="1"/>
</dbReference>
<keyword evidence="5" id="KW-1185">Reference proteome</keyword>
<dbReference type="InterPro" id="IPR032816">
    <property type="entry name" value="VTT_dom"/>
</dbReference>
<keyword evidence="2" id="KW-0472">Membrane</keyword>
<evidence type="ECO:0000256" key="2">
    <source>
        <dbReference type="SAM" id="Phobius"/>
    </source>
</evidence>
<dbReference type="Pfam" id="PF09335">
    <property type="entry name" value="VTT_dom"/>
    <property type="match status" value="1"/>
</dbReference>
<protein>
    <submittedName>
        <fullName evidence="4">Alkaline phosphatase</fullName>
    </submittedName>
</protein>
<comment type="similarity">
    <text evidence="1">Belongs to the DedA family.</text>
</comment>
<dbReference type="Proteomes" id="UP000593802">
    <property type="component" value="Chromosome"/>
</dbReference>
<dbReference type="KEGG" id="eff:skT53_04010"/>
<feature type="transmembrane region" description="Helical" evidence="2">
    <location>
        <begin position="212"/>
        <end position="230"/>
    </location>
</feature>
<name>A0A7I8D9B8_9BACL</name>
<evidence type="ECO:0000259" key="3">
    <source>
        <dbReference type="Pfam" id="PF09335"/>
    </source>
</evidence>
<organism evidence="4 5">
    <name type="scientific">Effusibacillus dendaii</name>
    <dbReference type="NCBI Taxonomy" id="2743772"/>
    <lineage>
        <taxon>Bacteria</taxon>
        <taxon>Bacillati</taxon>
        <taxon>Bacillota</taxon>
        <taxon>Bacilli</taxon>
        <taxon>Bacillales</taxon>
        <taxon>Alicyclobacillaceae</taxon>
        <taxon>Effusibacillus</taxon>
    </lineage>
</organism>
<feature type="transmembrane region" description="Helical" evidence="2">
    <location>
        <begin position="173"/>
        <end position="192"/>
    </location>
</feature>
<dbReference type="InterPro" id="IPR051311">
    <property type="entry name" value="DedA_domain"/>
</dbReference>
<dbReference type="EMBL" id="AP023366">
    <property type="protein sequence ID" value="BCJ85416.1"/>
    <property type="molecule type" value="Genomic_DNA"/>
</dbReference>
<keyword evidence="2" id="KW-0812">Transmembrane</keyword>
<accession>A0A7I8D9B8</accession>
<evidence type="ECO:0000313" key="5">
    <source>
        <dbReference type="Proteomes" id="UP000593802"/>
    </source>
</evidence>
<evidence type="ECO:0000313" key="4">
    <source>
        <dbReference type="EMBL" id="BCJ85416.1"/>
    </source>
</evidence>
<sequence>MFKKDRELSKVPICATLKANLAPGQPVLFLYGTRLGEGWPIEHTVLNMIGVHGYIALFLSLVLGIVGLPIPDEVIMTYVGFLISQERMVFGMAWLVSFLGSVTGMSISYSIGRFVGLPFIYKFGSKLGIKQAHLERVQRGYKKFGPALLIIGYFIPGVRHLTAFSAGMSNMPILFFMFYSYIGGFIWTFTFLALGRMLGTHWNVLFIYMHRYFWWILAAALLLAAVLLIFRLKKKPY</sequence>
<reference evidence="4 5" key="1">
    <citation type="submission" date="2020-08" db="EMBL/GenBank/DDBJ databases">
        <title>Complete Genome Sequence of Effusibacillus dendaii Strain skT53, Isolated from Farmland soil.</title>
        <authorList>
            <person name="Konishi T."/>
            <person name="Kawasaki H."/>
        </authorList>
    </citation>
    <scope>NUCLEOTIDE SEQUENCE [LARGE SCALE GENOMIC DNA]</scope>
    <source>
        <strain evidence="5">skT53</strain>
    </source>
</reference>
<keyword evidence="2" id="KW-1133">Transmembrane helix</keyword>
<feature type="transmembrane region" description="Helical" evidence="2">
    <location>
        <begin position="45"/>
        <end position="68"/>
    </location>
</feature>
<dbReference type="GO" id="GO:0005886">
    <property type="term" value="C:plasma membrane"/>
    <property type="evidence" value="ECO:0007669"/>
    <property type="project" value="TreeGrafter"/>
</dbReference>
<proteinExistence type="inferred from homology"/>
<gene>
    <name evidence="4" type="ORF">skT53_04010</name>
</gene>
<dbReference type="PANTHER" id="PTHR42709:SF9">
    <property type="entry name" value="ALKALINE PHOSPHATASE LIKE PROTEIN"/>
    <property type="match status" value="1"/>
</dbReference>
<evidence type="ECO:0000256" key="1">
    <source>
        <dbReference type="ARBA" id="ARBA00010792"/>
    </source>
</evidence>
<dbReference type="AlphaFoldDB" id="A0A7I8D9B8"/>
<feature type="transmembrane region" description="Helical" evidence="2">
    <location>
        <begin position="89"/>
        <end position="111"/>
    </location>
</feature>
<feature type="domain" description="VTT" evidence="3">
    <location>
        <begin position="70"/>
        <end position="196"/>
    </location>
</feature>